<proteinExistence type="predicted"/>
<feature type="domain" description="NAD(P)-binding" evidence="1">
    <location>
        <begin position="10"/>
        <end position="319"/>
    </location>
</feature>
<dbReference type="Gene3D" id="3.90.25.10">
    <property type="entry name" value="UDP-galactose 4-epimerase, domain 1"/>
    <property type="match status" value="1"/>
</dbReference>
<keyword evidence="2" id="KW-0456">Lyase</keyword>
<dbReference type="Gene3D" id="3.40.50.720">
    <property type="entry name" value="NAD(P)-binding Rossmann-like Domain"/>
    <property type="match status" value="1"/>
</dbReference>
<dbReference type="CDD" id="cd05252">
    <property type="entry name" value="CDP_GD_SDR_e"/>
    <property type="match status" value="1"/>
</dbReference>
<sequence length="352" mass="40243">MKFWNGKKVLITGHTGFKGSWLSLWLQKLGAEVIGYALDPPTNPNLFSMAKVNENMISVIDDVRNNERLSYTIKKYKPEIIFHLAAQSLVRKSYKNPIETFQTNIMGTVNLLDAARISDSVKVVINVTSDKCYENKEWPWGYRETDSMGGYDPYSCSKGCSELVTNSFRNSFFKEKNIFLASARAGNVIGGGDWAEDRLVPDVIKSLINDIGPSIRNPYAVRPWQYVLEPLSGYMLLAVKGWNSNGKYGEAWNFGPDDTHVKNVEEVANSILKRLGKKFDIAYDRNVKSHESQMLKLDCSKAKSELGWYPSLNFDETVEWTANWYRAYLEKADMQQFTLDQIDKYEKLKKNI</sequence>
<dbReference type="PANTHER" id="PTHR43000">
    <property type="entry name" value="DTDP-D-GLUCOSE 4,6-DEHYDRATASE-RELATED"/>
    <property type="match status" value="1"/>
</dbReference>
<evidence type="ECO:0000313" key="2">
    <source>
        <dbReference type="EMBL" id="RMD04341.1"/>
    </source>
</evidence>
<dbReference type="EMBL" id="RFAQ01000003">
    <property type="protein sequence ID" value="RMD04341.1"/>
    <property type="molecule type" value="Genomic_DNA"/>
</dbReference>
<dbReference type="NCBIfam" id="TIGR02622">
    <property type="entry name" value="CDP_4_6_dhtase"/>
    <property type="match status" value="1"/>
</dbReference>
<comment type="caution">
    <text evidence="2">The sequence shown here is derived from an EMBL/GenBank/DDBJ whole genome shotgun (WGS) entry which is preliminary data.</text>
</comment>
<dbReference type="InterPro" id="IPR016040">
    <property type="entry name" value="NAD(P)-bd_dom"/>
</dbReference>
<dbReference type="SUPFAM" id="SSF51735">
    <property type="entry name" value="NAD(P)-binding Rossmann-fold domains"/>
    <property type="match status" value="1"/>
</dbReference>
<accession>A0A3M0T2S6</accession>
<dbReference type="Pfam" id="PF16363">
    <property type="entry name" value="GDP_Man_Dehyd"/>
    <property type="match status" value="1"/>
</dbReference>
<gene>
    <name evidence="2" type="primary">rfbG</name>
    <name evidence="2" type="ORF">D9O40_02530</name>
</gene>
<protein>
    <submittedName>
        <fullName evidence="2">CDP-glucose 4,6-dehydratase</fullName>
        <ecNumber evidence="2">4.2.1.45</ecNumber>
    </submittedName>
</protein>
<dbReference type="InterPro" id="IPR013445">
    <property type="entry name" value="CDP_4_6_deHydtase"/>
</dbReference>
<dbReference type="Proteomes" id="UP000277999">
    <property type="component" value="Unassembled WGS sequence"/>
</dbReference>
<organism evidence="2 3">
    <name type="scientific">Clostridium autoethanogenum</name>
    <dbReference type="NCBI Taxonomy" id="84023"/>
    <lineage>
        <taxon>Bacteria</taxon>
        <taxon>Bacillati</taxon>
        <taxon>Bacillota</taxon>
        <taxon>Clostridia</taxon>
        <taxon>Eubacteriales</taxon>
        <taxon>Clostridiaceae</taxon>
        <taxon>Clostridium</taxon>
    </lineage>
</organism>
<evidence type="ECO:0000313" key="3">
    <source>
        <dbReference type="Proteomes" id="UP000277999"/>
    </source>
</evidence>
<name>A0A3M0T2S6_9CLOT</name>
<reference evidence="2 3" key="1">
    <citation type="submission" date="2018-10" db="EMBL/GenBank/DDBJ databases">
        <title>Genome-centric metagenomics revealed C2 chemical producing, CO utilizing Clostridium with novel acetogenic gene cluster.</title>
        <authorList>
            <person name="Kang H."/>
            <person name="Park B."/>
            <person name="Choi I.G."/>
            <person name="Chang I.S."/>
        </authorList>
    </citation>
    <scope>NUCLEOTIDE SEQUENCE [LARGE SCALE GENOMIC DNA]</scope>
    <source>
        <strain evidence="2 3">H21-9</strain>
    </source>
</reference>
<dbReference type="GO" id="GO:0047733">
    <property type="term" value="F:CDP-glucose 4,6-dehydratase activity"/>
    <property type="evidence" value="ECO:0007669"/>
    <property type="project" value="UniProtKB-EC"/>
</dbReference>
<evidence type="ECO:0000259" key="1">
    <source>
        <dbReference type="Pfam" id="PF16363"/>
    </source>
</evidence>
<dbReference type="AlphaFoldDB" id="A0A3M0T2S6"/>
<dbReference type="EC" id="4.2.1.45" evidence="2"/>
<dbReference type="InterPro" id="IPR036291">
    <property type="entry name" value="NAD(P)-bd_dom_sf"/>
</dbReference>